<keyword evidence="3" id="KW-1185">Reference proteome</keyword>
<feature type="region of interest" description="Disordered" evidence="1">
    <location>
        <begin position="18"/>
        <end position="39"/>
    </location>
</feature>
<organism evidence="2 3">
    <name type="scientific">Linum trigynum</name>
    <dbReference type="NCBI Taxonomy" id="586398"/>
    <lineage>
        <taxon>Eukaryota</taxon>
        <taxon>Viridiplantae</taxon>
        <taxon>Streptophyta</taxon>
        <taxon>Embryophyta</taxon>
        <taxon>Tracheophyta</taxon>
        <taxon>Spermatophyta</taxon>
        <taxon>Magnoliopsida</taxon>
        <taxon>eudicotyledons</taxon>
        <taxon>Gunneridae</taxon>
        <taxon>Pentapetalae</taxon>
        <taxon>rosids</taxon>
        <taxon>fabids</taxon>
        <taxon>Malpighiales</taxon>
        <taxon>Linaceae</taxon>
        <taxon>Linum</taxon>
    </lineage>
</organism>
<dbReference type="AlphaFoldDB" id="A0AAV2EZ15"/>
<feature type="compositionally biased region" description="Basic and acidic residues" evidence="1">
    <location>
        <begin position="348"/>
        <end position="360"/>
    </location>
</feature>
<protein>
    <submittedName>
        <fullName evidence="2">Uncharacterized protein</fullName>
    </submittedName>
</protein>
<evidence type="ECO:0000313" key="3">
    <source>
        <dbReference type="Proteomes" id="UP001497516"/>
    </source>
</evidence>
<proteinExistence type="predicted"/>
<dbReference type="Proteomes" id="UP001497516">
    <property type="component" value="Chromosome 5"/>
</dbReference>
<gene>
    <name evidence="2" type="ORF">LTRI10_LOCUS31967</name>
</gene>
<evidence type="ECO:0000313" key="2">
    <source>
        <dbReference type="EMBL" id="CAL1391231.1"/>
    </source>
</evidence>
<dbReference type="EMBL" id="OZ034818">
    <property type="protein sequence ID" value="CAL1391231.1"/>
    <property type="molecule type" value="Genomic_DNA"/>
</dbReference>
<sequence>MALRREKQDCDLPQQFLDEQRTNTEVGQADEADRHIGRRKEWPQSMSSTVGHVALLSLRRAVEEYYQQVNLYFISLNKPCDSLGRHMDKFFEMIDEHVSDIANKDSLKLVAKTVALGANKSHVGSPVNTIVLKDRKVRAVLRKPQLRTKFKRVHNKFQKIKKNKFDVLKDDKFYHILQSEPLGGHAIPARGRLKEKQHRGWQRSLPHPPCSRKNLKMVSSNTLRCGDVNHVEKSNANKVGMTQQDRSRKSSPKFLSSGQGGKFGQARQGVATPVLMRNKSATSGGQGGKANAKRIPNSRGILKGATLLCDRCKSHVCAKQSTNVPVDEKSRRSYYQPHGESAKLTKLDQSRQAMSHDRIGKTKVPKNGNVLSRDKNSYGFLVREAKIRPNQDRGVSNKDVRARRTGDLQANIDSKTSKPTRVKPAVMNHGLYGWLVWFDPWSWQWVWTFGMMVYAKV</sequence>
<name>A0AAV2EZ15_9ROSI</name>
<reference evidence="2 3" key="1">
    <citation type="submission" date="2024-04" db="EMBL/GenBank/DDBJ databases">
        <authorList>
            <person name="Fracassetti M."/>
        </authorList>
    </citation>
    <scope>NUCLEOTIDE SEQUENCE [LARGE SCALE GENOMIC DNA]</scope>
</reference>
<feature type="region of interest" description="Disordered" evidence="1">
    <location>
        <begin position="230"/>
        <end position="271"/>
    </location>
</feature>
<feature type="region of interest" description="Disordered" evidence="1">
    <location>
        <begin position="348"/>
        <end position="368"/>
    </location>
</feature>
<evidence type="ECO:0000256" key="1">
    <source>
        <dbReference type="SAM" id="MobiDB-lite"/>
    </source>
</evidence>
<accession>A0AAV2EZ15</accession>